<reference evidence="2" key="1">
    <citation type="journal article" date="2016" name="Proc. Natl. Acad. Sci. U.S.A.">
        <title>Lipid metabolic changes in an early divergent fungus govern the establishment of a mutualistic symbiosis with endobacteria.</title>
        <authorList>
            <person name="Lastovetsky O.A."/>
            <person name="Gaspar M.L."/>
            <person name="Mondo S.J."/>
            <person name="LaButti K.M."/>
            <person name="Sandor L."/>
            <person name="Grigoriev I.V."/>
            <person name="Henry S.A."/>
            <person name="Pawlowska T.E."/>
        </authorList>
    </citation>
    <scope>NUCLEOTIDE SEQUENCE [LARGE SCALE GENOMIC DNA]</scope>
    <source>
        <strain evidence="2">ATCC 52814</strain>
    </source>
</reference>
<dbReference type="Proteomes" id="UP000242414">
    <property type="component" value="Unassembled WGS sequence"/>
</dbReference>
<organism evidence="2">
    <name type="scientific">Rhizopus microsporus var. microsporus</name>
    <dbReference type="NCBI Taxonomy" id="86635"/>
    <lineage>
        <taxon>Eukaryota</taxon>
        <taxon>Fungi</taxon>
        <taxon>Fungi incertae sedis</taxon>
        <taxon>Mucoromycota</taxon>
        <taxon>Mucoromycotina</taxon>
        <taxon>Mucoromycetes</taxon>
        <taxon>Mucorales</taxon>
        <taxon>Mucorineae</taxon>
        <taxon>Rhizopodaceae</taxon>
        <taxon>Rhizopus</taxon>
    </lineage>
</organism>
<keyword evidence="1" id="KW-0812">Transmembrane</keyword>
<dbReference type="AlphaFoldDB" id="A0A1X0QVH5"/>
<sequence>MYISRMTNLACQREIMKSDVAAILEWSSWLKELVDAGKLQLWIFSINRHHLVYIPGLILYLGWISSYAVFSIERTIQEYKSRVKSRKDPATNCENVMLQLVSLHWVEGMTVAEGSISRVELENSAGALAFDYSALMKKYFENQSPDIYTDLDSGSIVELGCRPWSPYQTVFGCSMNHSRPRHTEQEKLVHGLFANNLSPKSIIEHPLNEDSNRKHQFSWDIYRKPMENVHGSPIGDMTFNAFCDHLKRFRLPAIIRQVKDEFKIEAGKPFKAANPRGKLRAVELLEQTAAPFVPLRARVGSWGARLMLRYYWIRREKKPSTTPSSVQDNCDIQ</sequence>
<protein>
    <submittedName>
        <fullName evidence="2">Uncharacterized protein</fullName>
    </submittedName>
</protein>
<feature type="transmembrane region" description="Helical" evidence="1">
    <location>
        <begin position="51"/>
        <end position="72"/>
    </location>
</feature>
<dbReference type="EMBL" id="KV921992">
    <property type="protein sequence ID" value="ORE03752.1"/>
    <property type="molecule type" value="Genomic_DNA"/>
</dbReference>
<dbReference type="VEuPathDB" id="FungiDB:BCV72DRAFT_337767"/>
<gene>
    <name evidence="2" type="ORF">BCV72DRAFT_337767</name>
</gene>
<proteinExistence type="predicted"/>
<keyword evidence="1" id="KW-0472">Membrane</keyword>
<name>A0A1X0QVH5_RHIZD</name>
<evidence type="ECO:0000256" key="1">
    <source>
        <dbReference type="SAM" id="Phobius"/>
    </source>
</evidence>
<dbReference type="OrthoDB" id="2264760at2759"/>
<keyword evidence="1" id="KW-1133">Transmembrane helix</keyword>
<accession>A0A1X0QVH5</accession>
<evidence type="ECO:0000313" key="2">
    <source>
        <dbReference type="EMBL" id="ORE03752.1"/>
    </source>
</evidence>